<protein>
    <submittedName>
        <fullName evidence="1">Uncharacterized protein</fullName>
    </submittedName>
</protein>
<keyword evidence="2" id="KW-1185">Reference proteome</keyword>
<dbReference type="Proteomes" id="UP001054252">
    <property type="component" value="Unassembled WGS sequence"/>
</dbReference>
<sequence>MGGKVALPSPEYPTTVSLDIAILFPHLKEVSAFRRAFRFRILIVLRRSVLKTTSATVSSSGENIKGKGLMIS</sequence>
<evidence type="ECO:0000313" key="2">
    <source>
        <dbReference type="Proteomes" id="UP001054252"/>
    </source>
</evidence>
<reference evidence="1 2" key="1">
    <citation type="journal article" date="2021" name="Commun. Biol.">
        <title>The genome of Shorea leprosula (Dipterocarpaceae) highlights the ecological relevance of drought in aseasonal tropical rainforests.</title>
        <authorList>
            <person name="Ng K.K.S."/>
            <person name="Kobayashi M.J."/>
            <person name="Fawcett J.A."/>
            <person name="Hatakeyama M."/>
            <person name="Paape T."/>
            <person name="Ng C.H."/>
            <person name="Ang C.C."/>
            <person name="Tnah L.H."/>
            <person name="Lee C.T."/>
            <person name="Nishiyama T."/>
            <person name="Sese J."/>
            <person name="O'Brien M.J."/>
            <person name="Copetti D."/>
            <person name="Mohd Noor M.I."/>
            <person name="Ong R.C."/>
            <person name="Putra M."/>
            <person name="Sireger I.Z."/>
            <person name="Indrioko S."/>
            <person name="Kosugi Y."/>
            <person name="Izuno A."/>
            <person name="Isagi Y."/>
            <person name="Lee S.L."/>
            <person name="Shimizu K.K."/>
        </authorList>
    </citation>
    <scope>NUCLEOTIDE SEQUENCE [LARGE SCALE GENOMIC DNA]</scope>
    <source>
        <strain evidence="1">214</strain>
    </source>
</reference>
<evidence type="ECO:0000313" key="1">
    <source>
        <dbReference type="EMBL" id="GKV34263.1"/>
    </source>
</evidence>
<name>A0AAV5LAY4_9ROSI</name>
<accession>A0AAV5LAY4</accession>
<gene>
    <name evidence="1" type="ORF">SLEP1_g42648</name>
</gene>
<dbReference type="AlphaFoldDB" id="A0AAV5LAY4"/>
<comment type="caution">
    <text evidence="1">The sequence shown here is derived from an EMBL/GenBank/DDBJ whole genome shotgun (WGS) entry which is preliminary data.</text>
</comment>
<organism evidence="1 2">
    <name type="scientific">Rubroshorea leprosula</name>
    <dbReference type="NCBI Taxonomy" id="152421"/>
    <lineage>
        <taxon>Eukaryota</taxon>
        <taxon>Viridiplantae</taxon>
        <taxon>Streptophyta</taxon>
        <taxon>Embryophyta</taxon>
        <taxon>Tracheophyta</taxon>
        <taxon>Spermatophyta</taxon>
        <taxon>Magnoliopsida</taxon>
        <taxon>eudicotyledons</taxon>
        <taxon>Gunneridae</taxon>
        <taxon>Pentapetalae</taxon>
        <taxon>rosids</taxon>
        <taxon>malvids</taxon>
        <taxon>Malvales</taxon>
        <taxon>Dipterocarpaceae</taxon>
        <taxon>Rubroshorea</taxon>
    </lineage>
</organism>
<dbReference type="EMBL" id="BPVZ01000104">
    <property type="protein sequence ID" value="GKV34263.1"/>
    <property type="molecule type" value="Genomic_DNA"/>
</dbReference>
<proteinExistence type="predicted"/>